<dbReference type="PANTHER" id="PTHR45774:SF3">
    <property type="entry name" value="BTB (POZ) DOMAIN-CONTAINING 2B-RELATED"/>
    <property type="match status" value="1"/>
</dbReference>
<evidence type="ECO:0008006" key="8">
    <source>
        <dbReference type="Google" id="ProtNLM"/>
    </source>
</evidence>
<dbReference type="FunFam" id="1.25.40.420:FF:000008">
    <property type="entry name" value="BTB/POZ domain-containing protein POB1"/>
    <property type="match status" value="1"/>
</dbReference>
<evidence type="ECO:0000256" key="2">
    <source>
        <dbReference type="ARBA" id="ARBA00022786"/>
    </source>
</evidence>
<evidence type="ECO:0000313" key="7">
    <source>
        <dbReference type="Proteomes" id="UP001620645"/>
    </source>
</evidence>
<comment type="pathway">
    <text evidence="1">Protein modification; protein ubiquitination.</text>
</comment>
<name>A0ABD2HSK1_HETSC</name>
<dbReference type="InterPro" id="IPR008974">
    <property type="entry name" value="TRAF-like"/>
</dbReference>
<dbReference type="PROSITE" id="PS50144">
    <property type="entry name" value="MATH"/>
    <property type="match status" value="1"/>
</dbReference>
<dbReference type="InterPro" id="IPR002083">
    <property type="entry name" value="MATH/TRAF_dom"/>
</dbReference>
<dbReference type="SMART" id="SM00225">
    <property type="entry name" value="BTB"/>
    <property type="match status" value="1"/>
</dbReference>
<sequence>MSFFNDSTDDAFTTDQTPFTNENENLTPFEALRRVRMAELERLQKMNSEKGNESGNKIKTAKPDNWADRMKLLLSSAKFADAHFLVGQNDTNELMLAHRAILSASSDIFEAMFQKEATENANGTIGGEIEKGGAVLVPDVDAEAFKVMLRFIYANDLSELSGQNAVEVLYAALKFNVIGLVKAFADFPISQLSNVFAALSIARFNDLLKDFVQRCLAYIGKNADNLLKSKEFLQIEQKFLCEILERDQLQISGEISIWNAALRWADAKCRENGIECSAKNRRDILGPALFKIRFPLIRIEEFSKNIVPSNVLTKDEVIAIYQFNSLPNRRGISNGFFPMQFPTKGRVFDWKKGTLLMDIENVSEFAREEFKSSRLSEKMYINGMPWKLWAQIKMKNGSTDNNGNCLGIFLLCDAPEEDENWNCKCSVIIRIVSQKSDVSDFKREFYHVFYNKMNKRGYTNLISFSELMDPEKGFYDKSEDKVTLAIDVTVKEAKTGEKS</sequence>
<dbReference type="Pfam" id="PF00651">
    <property type="entry name" value="BTB"/>
    <property type="match status" value="1"/>
</dbReference>
<protein>
    <recommendedName>
        <fullName evidence="8">BTB domain-containing protein</fullName>
    </recommendedName>
</protein>
<comment type="caution">
    <text evidence="6">The sequence shown here is derived from an EMBL/GenBank/DDBJ whole genome shotgun (WGS) entry which is preliminary data.</text>
</comment>
<dbReference type="InterPro" id="IPR000210">
    <property type="entry name" value="BTB/POZ_dom"/>
</dbReference>
<dbReference type="SUPFAM" id="SSF49599">
    <property type="entry name" value="TRAF domain-like"/>
    <property type="match status" value="1"/>
</dbReference>
<feature type="domain" description="MATH" evidence="5">
    <location>
        <begin position="352"/>
        <end position="486"/>
    </location>
</feature>
<dbReference type="Gene3D" id="1.25.40.420">
    <property type="match status" value="1"/>
</dbReference>
<keyword evidence="2" id="KW-0833">Ubl conjugation pathway</keyword>
<dbReference type="SUPFAM" id="SSF54695">
    <property type="entry name" value="POZ domain"/>
    <property type="match status" value="1"/>
</dbReference>
<gene>
    <name evidence="6" type="ORF">niasHS_015512</name>
</gene>
<dbReference type="SMART" id="SM00061">
    <property type="entry name" value="MATH"/>
    <property type="match status" value="1"/>
</dbReference>
<evidence type="ECO:0000256" key="3">
    <source>
        <dbReference type="SAM" id="MobiDB-lite"/>
    </source>
</evidence>
<proteinExistence type="predicted"/>
<evidence type="ECO:0000256" key="1">
    <source>
        <dbReference type="ARBA" id="ARBA00004906"/>
    </source>
</evidence>
<dbReference type="Pfam" id="PF22486">
    <property type="entry name" value="MATH_2"/>
    <property type="match status" value="1"/>
</dbReference>
<evidence type="ECO:0000259" key="5">
    <source>
        <dbReference type="PROSITE" id="PS50144"/>
    </source>
</evidence>
<evidence type="ECO:0000259" key="4">
    <source>
        <dbReference type="PROSITE" id="PS50097"/>
    </source>
</evidence>
<dbReference type="InterPro" id="IPR011705">
    <property type="entry name" value="BACK"/>
</dbReference>
<evidence type="ECO:0000313" key="6">
    <source>
        <dbReference type="EMBL" id="KAL3071249.1"/>
    </source>
</evidence>
<feature type="region of interest" description="Disordered" evidence="3">
    <location>
        <begin position="1"/>
        <end position="24"/>
    </location>
</feature>
<dbReference type="Proteomes" id="UP001620645">
    <property type="component" value="Unassembled WGS sequence"/>
</dbReference>
<dbReference type="SMART" id="SM00875">
    <property type="entry name" value="BACK"/>
    <property type="match status" value="1"/>
</dbReference>
<accession>A0ABD2HSK1</accession>
<dbReference type="Gene3D" id="2.60.210.10">
    <property type="entry name" value="Apoptosis, Tumor Necrosis Factor Receptor Associated Protein 2, Chain A"/>
    <property type="match status" value="1"/>
</dbReference>
<dbReference type="EMBL" id="JBICCN010000396">
    <property type="protein sequence ID" value="KAL3071249.1"/>
    <property type="molecule type" value="Genomic_DNA"/>
</dbReference>
<dbReference type="InterPro" id="IPR011333">
    <property type="entry name" value="SKP1/BTB/POZ_sf"/>
</dbReference>
<dbReference type="PANTHER" id="PTHR45774">
    <property type="entry name" value="BTB/POZ DOMAIN-CONTAINING"/>
    <property type="match status" value="1"/>
</dbReference>
<dbReference type="Pfam" id="PF07707">
    <property type="entry name" value="BACK"/>
    <property type="match status" value="1"/>
</dbReference>
<dbReference type="PROSITE" id="PS50097">
    <property type="entry name" value="BTB"/>
    <property type="match status" value="1"/>
</dbReference>
<reference evidence="6 7" key="1">
    <citation type="submission" date="2024-10" db="EMBL/GenBank/DDBJ databases">
        <authorList>
            <person name="Kim D."/>
        </authorList>
    </citation>
    <scope>NUCLEOTIDE SEQUENCE [LARGE SCALE GENOMIC DNA]</scope>
    <source>
        <strain evidence="6">Taebaek</strain>
    </source>
</reference>
<dbReference type="AlphaFoldDB" id="A0ABD2HSK1"/>
<dbReference type="Gene3D" id="3.30.710.10">
    <property type="entry name" value="Potassium Channel Kv1.1, Chain A"/>
    <property type="match status" value="1"/>
</dbReference>
<organism evidence="6 7">
    <name type="scientific">Heterodera schachtii</name>
    <name type="common">Sugarbeet cyst nematode worm</name>
    <name type="synonym">Tylenchus schachtii</name>
    <dbReference type="NCBI Taxonomy" id="97005"/>
    <lineage>
        <taxon>Eukaryota</taxon>
        <taxon>Metazoa</taxon>
        <taxon>Ecdysozoa</taxon>
        <taxon>Nematoda</taxon>
        <taxon>Chromadorea</taxon>
        <taxon>Rhabditida</taxon>
        <taxon>Tylenchina</taxon>
        <taxon>Tylenchomorpha</taxon>
        <taxon>Tylenchoidea</taxon>
        <taxon>Heteroderidae</taxon>
        <taxon>Heteroderinae</taxon>
        <taxon>Heterodera</taxon>
    </lineage>
</organism>
<feature type="domain" description="BTB" evidence="4">
    <location>
        <begin position="80"/>
        <end position="161"/>
    </location>
</feature>
<keyword evidence="7" id="KW-1185">Reference proteome</keyword>